<protein>
    <submittedName>
        <fullName evidence="2">Uncharacterized protein</fullName>
    </submittedName>
</protein>
<feature type="compositionally biased region" description="Basic and acidic residues" evidence="1">
    <location>
        <begin position="846"/>
        <end position="856"/>
    </location>
</feature>
<evidence type="ECO:0000313" key="2">
    <source>
        <dbReference type="EMBL" id="GKT18404.1"/>
    </source>
</evidence>
<feature type="compositionally biased region" description="Basic and acidic residues" evidence="1">
    <location>
        <begin position="612"/>
        <end position="624"/>
    </location>
</feature>
<sequence length="1155" mass="129744">MKGNISRKKLPLIELADTKCSLDEYVDNSEDFSTSMKDKMGIKSRIRKPRIAPVKSYFGEIDWAKRQLILRQSLDDLKKEEKFDYSLTQSSHLNSKNRYSRYLSQKPSAEYLFPSTCVLLRDKSLLLNIMQELMCLEKISHSGNAMDAQGMISIALQFIERTEKDLREGKIDCDDIQARRRHMLHQEKKMALRHRRKAAKELELQLIEKRKGARTDAEQERILRFYLDHYGSEKELQTMTHEGEAEEQLEDVRFMEYLRLKRGGSAKKRDKSRKVRFSDVATPDVSRPPTATRSATSGDREAMEDEYEYSDEALLEESDHDHQYGRATRRLNGNMGPSKLSSSSFQLTMDRIDTLEAHESSPAVSTLPLQTSRTVKGDREYDIFHREEDDNPQHEKTIIQAERKLREKAILAKKRITKDPVVPSISAESRASSMHHSKSLFSLPDHAKPFTHLESMLERTGPKISDEDLKAVLDKKKAEEQRQDDEDYKVPPQIECRWAGMLSYQRYLTSVRLKMMNMKFKRALKKRNERERVVFSGAPDLALLVDVIAKKKKKPALSAGHKRLGYKADGTVDMTIDTGTAAIIAPDKDGVRRRPPQKPGMTMRERVELYKMKKKQEEEEELKKRGNIKKGKGGGGRIDVASTMNTHAPLLQSVASSSAQAIANRIHSSLKEQSGPQVSKTDRPKPTSKLLKREDLDASTSMIISMSPLDSNNPPSGQKQTMIMDSTAAAGLIANESSSSLQKASFQTDVARRVGISPTALRLAMKNVHSISEVPGRGRILGGAGKGKRSFTPRQTMNHALRSLMNNASNLQDIISLRRHRFTLPHIKHPWAGDAKVEKRRVGGRIAELRARRAERSTTFGQSSSSHTPVPSSSTVHPGHQQPHPPTSTSNESTGTAQQSQGTTIGTIHSPTGHASSFGHASSSTSVRTSTYFSSSAQAREVVISLVLSFSRTRFEDIFGITQEDLAVVAASGDDRSGSITARYGQMSSRMSRGNDDKLPPLTPTQLSLRVQVESLLRLSLPLCVCGDVYDSIFGIVKAENDRSASEKEDEQDYMPLTKHTHNGIIGGKDMLGQQDVYRHTLHTLTRFAERGRKRKQEERDMEHRLGDGMQGRDIVSQWTGKMTESGQNDSKLEDHFMELLGLVHIPPVDSVAGK</sequence>
<feature type="non-terminal residue" evidence="2">
    <location>
        <position position="1155"/>
    </location>
</feature>
<feature type="region of interest" description="Disordered" evidence="1">
    <location>
        <begin position="668"/>
        <end position="697"/>
    </location>
</feature>
<feature type="region of interest" description="Disordered" evidence="1">
    <location>
        <begin position="846"/>
        <end position="924"/>
    </location>
</feature>
<proteinExistence type="predicted"/>
<feature type="compositionally biased region" description="Low complexity" evidence="1">
    <location>
        <begin position="893"/>
        <end position="924"/>
    </location>
</feature>
<name>A0ABQ5JXP5_9EUKA</name>
<evidence type="ECO:0000256" key="1">
    <source>
        <dbReference type="SAM" id="MobiDB-lite"/>
    </source>
</evidence>
<dbReference type="EMBL" id="BQXS01011943">
    <property type="protein sequence ID" value="GKT18404.1"/>
    <property type="molecule type" value="Genomic_DNA"/>
</dbReference>
<dbReference type="Proteomes" id="UP001057375">
    <property type="component" value="Unassembled WGS sequence"/>
</dbReference>
<comment type="caution">
    <text evidence="2">The sequence shown here is derived from an EMBL/GenBank/DDBJ whole genome shotgun (WGS) entry which is preliminary data.</text>
</comment>
<organism evidence="2 3">
    <name type="scientific">Aduncisulcus paluster</name>
    <dbReference type="NCBI Taxonomy" id="2918883"/>
    <lineage>
        <taxon>Eukaryota</taxon>
        <taxon>Metamonada</taxon>
        <taxon>Carpediemonas-like organisms</taxon>
        <taxon>Aduncisulcus</taxon>
    </lineage>
</organism>
<keyword evidence="3" id="KW-1185">Reference proteome</keyword>
<gene>
    <name evidence="2" type="ORF">ADUPG1_011302</name>
</gene>
<accession>A0ABQ5JXP5</accession>
<feature type="region of interest" description="Disordered" evidence="1">
    <location>
        <begin position="268"/>
        <end position="305"/>
    </location>
</feature>
<reference evidence="2" key="1">
    <citation type="submission" date="2022-03" db="EMBL/GenBank/DDBJ databases">
        <title>Draft genome sequence of Aduncisulcus paluster, a free-living microaerophilic Fornicata.</title>
        <authorList>
            <person name="Yuyama I."/>
            <person name="Kume K."/>
            <person name="Tamura T."/>
            <person name="Inagaki Y."/>
            <person name="Hashimoto T."/>
        </authorList>
    </citation>
    <scope>NUCLEOTIDE SEQUENCE</scope>
    <source>
        <strain evidence="2">NY0171</strain>
    </source>
</reference>
<evidence type="ECO:0000313" key="3">
    <source>
        <dbReference type="Proteomes" id="UP001057375"/>
    </source>
</evidence>
<feature type="compositionally biased region" description="Low complexity" evidence="1">
    <location>
        <begin position="863"/>
        <end position="877"/>
    </location>
</feature>
<feature type="compositionally biased region" description="Basic and acidic residues" evidence="1">
    <location>
        <begin position="680"/>
        <end position="696"/>
    </location>
</feature>
<feature type="region of interest" description="Disordered" evidence="1">
    <location>
        <begin position="612"/>
        <end position="641"/>
    </location>
</feature>